<evidence type="ECO:0000259" key="3">
    <source>
        <dbReference type="Pfam" id="PF13579"/>
    </source>
</evidence>
<dbReference type="InterPro" id="IPR001296">
    <property type="entry name" value="Glyco_trans_1"/>
</dbReference>
<feature type="region of interest" description="Disordered" evidence="1">
    <location>
        <begin position="201"/>
        <end position="221"/>
    </location>
</feature>
<feature type="compositionally biased region" description="Basic and acidic residues" evidence="1">
    <location>
        <begin position="201"/>
        <end position="211"/>
    </location>
</feature>
<evidence type="ECO:0000259" key="2">
    <source>
        <dbReference type="Pfam" id="PF00534"/>
    </source>
</evidence>
<organism evidence="4 5">
    <name type="scientific">Marinibaculum pumilum</name>
    <dbReference type="NCBI Taxonomy" id="1766165"/>
    <lineage>
        <taxon>Bacteria</taxon>
        <taxon>Pseudomonadati</taxon>
        <taxon>Pseudomonadota</taxon>
        <taxon>Alphaproteobacteria</taxon>
        <taxon>Rhodospirillales</taxon>
        <taxon>Rhodospirillaceae</taxon>
        <taxon>Marinibaculum</taxon>
    </lineage>
</organism>
<dbReference type="Pfam" id="PF13579">
    <property type="entry name" value="Glyco_trans_4_4"/>
    <property type="match status" value="1"/>
</dbReference>
<dbReference type="Gene3D" id="3.40.50.2000">
    <property type="entry name" value="Glycogen Phosphorylase B"/>
    <property type="match status" value="2"/>
</dbReference>
<evidence type="ECO:0000256" key="1">
    <source>
        <dbReference type="SAM" id="MobiDB-lite"/>
    </source>
</evidence>
<dbReference type="Pfam" id="PF00534">
    <property type="entry name" value="Glycos_transf_1"/>
    <property type="match status" value="1"/>
</dbReference>
<dbReference type="Proteomes" id="UP001595528">
    <property type="component" value="Unassembled WGS sequence"/>
</dbReference>
<accession>A0ABV7L4V7</accession>
<keyword evidence="5" id="KW-1185">Reference proteome</keyword>
<feature type="domain" description="Glycosyltransferase subfamily 4-like N-terminal" evidence="3">
    <location>
        <begin position="52"/>
        <end position="180"/>
    </location>
</feature>
<gene>
    <name evidence="4" type="ORF">ACFOGJ_19180</name>
</gene>
<name>A0ABV7L4V7_9PROT</name>
<evidence type="ECO:0000313" key="4">
    <source>
        <dbReference type="EMBL" id="MFC3229378.1"/>
    </source>
</evidence>
<dbReference type="SUPFAM" id="SSF53756">
    <property type="entry name" value="UDP-Glycosyltransferase/glycogen phosphorylase"/>
    <property type="match status" value="1"/>
</dbReference>
<proteinExistence type="predicted"/>
<dbReference type="EC" id="2.4.-.-" evidence="4"/>
<dbReference type="GO" id="GO:0016757">
    <property type="term" value="F:glycosyltransferase activity"/>
    <property type="evidence" value="ECO:0007669"/>
    <property type="project" value="UniProtKB-KW"/>
</dbReference>
<dbReference type="PANTHER" id="PTHR45947:SF3">
    <property type="entry name" value="SULFOQUINOVOSYL TRANSFERASE SQD2"/>
    <property type="match status" value="1"/>
</dbReference>
<keyword evidence="4" id="KW-0328">Glycosyltransferase</keyword>
<dbReference type="PANTHER" id="PTHR45947">
    <property type="entry name" value="SULFOQUINOVOSYL TRANSFERASE SQD2"/>
    <property type="match status" value="1"/>
</dbReference>
<sequence length="408" mass="43771">MIDPPSDRDPPGPASRPLRLLLLSPAAEMPGGVAEYVGMILHCLSPAVVGERFAIGRRPGEGGHSPWRMLRDYLRFAVRLLGRDRPDVLHVNPTLDRNALPRDALFLVLARLRRPRAVIVTFHGWRQGTERRLLSPGPTGAVLRLGMRLALRGADRVQVLAEPYRQALLKLGLEAERVATTSTMFDGRLFGGRLPDDRLSDDRLSDDRLSDGEAPAGPGREAGPRRRILFLSRFVAGKGGAELIEAFGVLHAAFPEFRLTMAGDGPLAAEWRQLAAASPARAAIDFPGYVSGAAKARLLQDALLFVLPSATEGMPVSLLEAMAAGAAALVTPVGGIPLVVRPGQTGAFLETADAAGIAAALRDMLASPGLVEGMGRAAAELAWQHYESAQVVARLERLYLETAAARRR</sequence>
<dbReference type="RefSeq" id="WP_379903510.1">
    <property type="nucleotide sequence ID" value="NZ_JBHRTR010000031.1"/>
</dbReference>
<dbReference type="InterPro" id="IPR028098">
    <property type="entry name" value="Glyco_trans_4-like_N"/>
</dbReference>
<dbReference type="EMBL" id="JBHRTR010000031">
    <property type="protein sequence ID" value="MFC3229378.1"/>
    <property type="molecule type" value="Genomic_DNA"/>
</dbReference>
<feature type="domain" description="Glycosyl transferase family 1" evidence="2">
    <location>
        <begin position="224"/>
        <end position="379"/>
    </location>
</feature>
<feature type="compositionally biased region" description="Low complexity" evidence="1">
    <location>
        <begin position="212"/>
        <end position="221"/>
    </location>
</feature>
<keyword evidence="4" id="KW-0808">Transferase</keyword>
<protein>
    <submittedName>
        <fullName evidence="4">Glycosyltransferase family 4 protein</fullName>
        <ecNumber evidence="4">2.4.-.-</ecNumber>
    </submittedName>
</protein>
<dbReference type="CDD" id="cd03801">
    <property type="entry name" value="GT4_PimA-like"/>
    <property type="match status" value="1"/>
</dbReference>
<evidence type="ECO:0000313" key="5">
    <source>
        <dbReference type="Proteomes" id="UP001595528"/>
    </source>
</evidence>
<comment type="caution">
    <text evidence="4">The sequence shown here is derived from an EMBL/GenBank/DDBJ whole genome shotgun (WGS) entry which is preliminary data.</text>
</comment>
<dbReference type="InterPro" id="IPR050194">
    <property type="entry name" value="Glycosyltransferase_grp1"/>
</dbReference>
<reference evidence="5" key="1">
    <citation type="journal article" date="2019" name="Int. J. Syst. Evol. Microbiol.">
        <title>The Global Catalogue of Microorganisms (GCM) 10K type strain sequencing project: providing services to taxonomists for standard genome sequencing and annotation.</title>
        <authorList>
            <consortium name="The Broad Institute Genomics Platform"/>
            <consortium name="The Broad Institute Genome Sequencing Center for Infectious Disease"/>
            <person name="Wu L."/>
            <person name="Ma J."/>
        </authorList>
    </citation>
    <scope>NUCLEOTIDE SEQUENCE [LARGE SCALE GENOMIC DNA]</scope>
    <source>
        <strain evidence="5">KCTC 42964</strain>
    </source>
</reference>